<keyword evidence="1" id="KW-0812">Transmembrane</keyword>
<gene>
    <name evidence="2" type="ORF">G1H11_13995</name>
</gene>
<keyword evidence="1" id="KW-0472">Membrane</keyword>
<feature type="transmembrane region" description="Helical" evidence="1">
    <location>
        <begin position="26"/>
        <end position="45"/>
    </location>
</feature>
<protein>
    <submittedName>
        <fullName evidence="2">Uncharacterized protein</fullName>
    </submittedName>
</protein>
<organism evidence="2 3">
    <name type="scientific">Phytoactinopolyspora alkaliphila</name>
    <dbReference type="NCBI Taxonomy" id="1783498"/>
    <lineage>
        <taxon>Bacteria</taxon>
        <taxon>Bacillati</taxon>
        <taxon>Actinomycetota</taxon>
        <taxon>Actinomycetes</taxon>
        <taxon>Jiangellales</taxon>
        <taxon>Jiangellaceae</taxon>
        <taxon>Phytoactinopolyspora</taxon>
    </lineage>
</organism>
<feature type="transmembrane region" description="Helical" evidence="1">
    <location>
        <begin position="51"/>
        <end position="72"/>
    </location>
</feature>
<keyword evidence="1" id="KW-1133">Transmembrane helix</keyword>
<feature type="transmembrane region" description="Helical" evidence="1">
    <location>
        <begin position="122"/>
        <end position="140"/>
    </location>
</feature>
<evidence type="ECO:0000313" key="2">
    <source>
        <dbReference type="EMBL" id="NED96419.1"/>
    </source>
</evidence>
<keyword evidence="3" id="KW-1185">Reference proteome</keyword>
<name>A0A6N9YNL0_9ACTN</name>
<dbReference type="AlphaFoldDB" id="A0A6N9YNL0"/>
<proteinExistence type="predicted"/>
<dbReference type="RefSeq" id="WP_163819210.1">
    <property type="nucleotide sequence ID" value="NZ_JAAGOB010000007.1"/>
</dbReference>
<evidence type="ECO:0000256" key="1">
    <source>
        <dbReference type="SAM" id="Phobius"/>
    </source>
</evidence>
<reference evidence="2 3" key="1">
    <citation type="submission" date="2020-02" db="EMBL/GenBank/DDBJ databases">
        <authorList>
            <person name="Li X.-J."/>
            <person name="Feng X.-M."/>
        </authorList>
    </citation>
    <scope>NUCLEOTIDE SEQUENCE [LARGE SCALE GENOMIC DNA]</scope>
    <source>
        <strain evidence="2 3">CGMCC 4.7225</strain>
    </source>
</reference>
<accession>A0A6N9YNL0</accession>
<sequence length="162" mass="16739">MSTSVPPGPQPRRTSLDKIGTELRPILLAMAGGPVLLIVVVLLSFTESGGVTSFLIALVAGLALMSAAWLVPGARLSPLDPGQRADPIAAEQTLRTTAMLTMALAEAPVLIGLAIAFVTNGWLPALAGGIIATAGLLVFGPTRARLTAWKERLEEHGARTGL</sequence>
<dbReference type="EMBL" id="JAAGOB010000007">
    <property type="protein sequence ID" value="NED96419.1"/>
    <property type="molecule type" value="Genomic_DNA"/>
</dbReference>
<comment type="caution">
    <text evidence="2">The sequence shown here is derived from an EMBL/GenBank/DDBJ whole genome shotgun (WGS) entry which is preliminary data.</text>
</comment>
<evidence type="ECO:0000313" key="3">
    <source>
        <dbReference type="Proteomes" id="UP000469185"/>
    </source>
</evidence>
<dbReference type="Proteomes" id="UP000469185">
    <property type="component" value="Unassembled WGS sequence"/>
</dbReference>